<dbReference type="PANTHER" id="PTHR11257:SF11">
    <property type="entry name" value="CHEMOSENSORY PROTEIN 17"/>
    <property type="match status" value="1"/>
</dbReference>
<sequence length="108" mass="12179">MQLVQIFFVTCIAATTLAMPQNRPQVSEEAIDRALKDTRYLMRQLKCAVGEAPCDQVGRRLKSLAPLVLRGACPQCSPGEVKQIQKVLGYVQKNYPREWNKILQQYAG</sequence>
<keyword evidence="1" id="KW-0732">Signal</keyword>
<dbReference type="SUPFAM" id="SSF100910">
    <property type="entry name" value="Chemosensory protein Csp2"/>
    <property type="match status" value="1"/>
</dbReference>
<dbReference type="Pfam" id="PF03392">
    <property type="entry name" value="OS-D"/>
    <property type="match status" value="1"/>
</dbReference>
<gene>
    <name evidence="3" type="primary">CSP2</name>
</gene>
<evidence type="ECO:0000256" key="1">
    <source>
        <dbReference type="SAM" id="SignalP"/>
    </source>
</evidence>
<dbReference type="EMBL" id="KM251634">
    <property type="protein sequence ID" value="AKC58515.1"/>
    <property type="molecule type" value="mRNA"/>
</dbReference>
<reference evidence="2" key="1">
    <citation type="journal article" date="2014" name="PLoS ONE">
        <title>De novo Sequencing, Assembly and Characterization of Antennal Transcriptome of Anomala corpulenta Motschulsky (Coleoptera: Rutelidae).</title>
        <authorList>
            <person name="Chen H."/>
            <person name="Lin L."/>
            <person name="Xie M."/>
            <person name="Zhang G."/>
            <person name="Su W."/>
        </authorList>
    </citation>
    <scope>NUCLEOTIDE SEQUENCE</scope>
    <source>
        <tissue evidence="2">Antenna</tissue>
    </source>
</reference>
<organism evidence="2">
    <name type="scientific">Anomala corpulenta</name>
    <dbReference type="NCBI Taxonomy" id="931571"/>
    <lineage>
        <taxon>Eukaryota</taxon>
        <taxon>Metazoa</taxon>
        <taxon>Ecdysozoa</taxon>
        <taxon>Arthropoda</taxon>
        <taxon>Hexapoda</taxon>
        <taxon>Insecta</taxon>
        <taxon>Pterygota</taxon>
        <taxon>Neoptera</taxon>
        <taxon>Endopterygota</taxon>
        <taxon>Coleoptera</taxon>
        <taxon>Polyphaga</taxon>
        <taxon>Scarabaeiformia</taxon>
        <taxon>Scarabaeidae</taxon>
        <taxon>Rutelinae</taxon>
        <taxon>Anomala</taxon>
    </lineage>
</organism>
<accession>A0A0A7HGC1</accession>
<evidence type="ECO:0000313" key="2">
    <source>
        <dbReference type="EMBL" id="AIZ03627.1"/>
    </source>
</evidence>
<evidence type="ECO:0000313" key="3">
    <source>
        <dbReference type="EMBL" id="AKC58515.1"/>
    </source>
</evidence>
<feature type="signal peptide" evidence="1">
    <location>
        <begin position="1"/>
        <end position="18"/>
    </location>
</feature>
<dbReference type="InterPro" id="IPR005055">
    <property type="entry name" value="A10/PebIII"/>
</dbReference>
<dbReference type="AlphaFoldDB" id="A0A0A7HGC1"/>
<reference evidence="3" key="2">
    <citation type="journal article" date="2015" name="PLoS ONE">
        <title>Chemosensory Gene Families in Adult Antennae of Anomala corpulenta Motschulsky (Coleoptera: Scarabaeidae: Rutelinae).</title>
        <authorList>
            <person name="Li X."/>
            <person name="Ju Q."/>
            <person name="Jie W."/>
            <person name="Li F."/>
            <person name="Jiang X."/>
            <person name="Hu J."/>
            <person name="Qu M."/>
        </authorList>
    </citation>
    <scope>NUCLEOTIDE SEQUENCE</scope>
</reference>
<feature type="chain" id="PRO_5007388231" evidence="1">
    <location>
        <begin position="19"/>
        <end position="108"/>
    </location>
</feature>
<protein>
    <submittedName>
        <fullName evidence="2">Chemosensory protein 1-like protein</fullName>
    </submittedName>
    <submittedName>
        <fullName evidence="3">Chemosensory protein 2</fullName>
    </submittedName>
</protein>
<dbReference type="InterPro" id="IPR036682">
    <property type="entry name" value="OS_D_A10/PebIII_sf"/>
</dbReference>
<dbReference type="Gene3D" id="1.10.2080.10">
    <property type="entry name" value="Insect odorant-binding protein A10/Ejaculatory bulb-specific protein 3"/>
    <property type="match status" value="1"/>
</dbReference>
<name>A0A0A7HGC1_9SCAR</name>
<proteinExistence type="evidence at transcript level"/>
<dbReference type="PANTHER" id="PTHR11257">
    <property type="entry name" value="CHEMOSENSORY PROTEIN-RELATED"/>
    <property type="match status" value="1"/>
</dbReference>
<dbReference type="EMBL" id="KM258403">
    <property type="protein sequence ID" value="AIZ03627.1"/>
    <property type="molecule type" value="mRNA"/>
</dbReference>